<dbReference type="InterPro" id="IPR002376">
    <property type="entry name" value="Formyl_transf_N"/>
</dbReference>
<keyword evidence="7" id="KW-1185">Reference proteome</keyword>
<protein>
    <recommendedName>
        <fullName evidence="3 4">Formyltetrahydrofolate deformylase</fullName>
        <ecNumber evidence="3 4">3.5.1.10</ecNumber>
    </recommendedName>
    <alternativeName>
        <fullName evidence="3">Formyl-FH(4) hydrolase</fullName>
    </alternativeName>
</protein>
<dbReference type="Gene3D" id="3.40.50.170">
    <property type="entry name" value="Formyl transferase, N-terminal domain"/>
    <property type="match status" value="1"/>
</dbReference>
<dbReference type="NCBIfam" id="NF004684">
    <property type="entry name" value="PRK06027.1"/>
    <property type="match status" value="1"/>
</dbReference>
<evidence type="ECO:0000256" key="1">
    <source>
        <dbReference type="ARBA" id="ARBA00022563"/>
    </source>
</evidence>
<keyword evidence="1 3" id="KW-0554">One-carbon metabolism</keyword>
<dbReference type="UniPathway" id="UPA00074">
    <property type="reaction ID" value="UER00170"/>
</dbReference>
<dbReference type="SUPFAM" id="SSF53328">
    <property type="entry name" value="Formyltransferase"/>
    <property type="match status" value="1"/>
</dbReference>
<organism evidence="6 7">
    <name type="scientific">Agaricicola taiwanensis</name>
    <dbReference type="NCBI Taxonomy" id="591372"/>
    <lineage>
        <taxon>Bacteria</taxon>
        <taxon>Pseudomonadati</taxon>
        <taxon>Pseudomonadota</taxon>
        <taxon>Alphaproteobacteria</taxon>
        <taxon>Rhodobacterales</taxon>
        <taxon>Paracoccaceae</taxon>
        <taxon>Agaricicola</taxon>
    </lineage>
</organism>
<dbReference type="HAMAP" id="MF_01927">
    <property type="entry name" value="PurU"/>
    <property type="match status" value="1"/>
</dbReference>
<dbReference type="InterPro" id="IPR002912">
    <property type="entry name" value="ACT_dom"/>
</dbReference>
<dbReference type="CDD" id="cd04875">
    <property type="entry name" value="ACT_F4HF-DF"/>
    <property type="match status" value="1"/>
</dbReference>
<comment type="catalytic activity">
    <reaction evidence="3">
        <text>(6R)-10-formyltetrahydrofolate + H2O = (6S)-5,6,7,8-tetrahydrofolate + formate + H(+)</text>
        <dbReference type="Rhea" id="RHEA:19833"/>
        <dbReference type="ChEBI" id="CHEBI:15377"/>
        <dbReference type="ChEBI" id="CHEBI:15378"/>
        <dbReference type="ChEBI" id="CHEBI:15740"/>
        <dbReference type="ChEBI" id="CHEBI:57453"/>
        <dbReference type="ChEBI" id="CHEBI:195366"/>
        <dbReference type="EC" id="3.5.1.10"/>
    </reaction>
</comment>
<accession>A0A8J2VWJ4</accession>
<dbReference type="InterPro" id="IPR044074">
    <property type="entry name" value="PurU_ACT"/>
</dbReference>
<evidence type="ECO:0000256" key="3">
    <source>
        <dbReference type="HAMAP-Rule" id="MF_01927"/>
    </source>
</evidence>
<dbReference type="AlphaFoldDB" id="A0A8J2VWJ4"/>
<dbReference type="Proteomes" id="UP000602745">
    <property type="component" value="Unassembled WGS sequence"/>
</dbReference>
<evidence type="ECO:0000313" key="7">
    <source>
        <dbReference type="Proteomes" id="UP000602745"/>
    </source>
</evidence>
<feature type="active site" evidence="3">
    <location>
        <position position="240"/>
    </location>
</feature>
<comment type="similarity">
    <text evidence="3">Belongs to the PurU family.</text>
</comment>
<evidence type="ECO:0000256" key="4">
    <source>
        <dbReference type="NCBIfam" id="TIGR00655"/>
    </source>
</evidence>
<dbReference type="EMBL" id="BMCP01000002">
    <property type="protein sequence ID" value="GGE39451.1"/>
    <property type="molecule type" value="Genomic_DNA"/>
</dbReference>
<evidence type="ECO:0000313" key="6">
    <source>
        <dbReference type="EMBL" id="GGE39451.1"/>
    </source>
</evidence>
<evidence type="ECO:0000259" key="5">
    <source>
        <dbReference type="PROSITE" id="PS51671"/>
    </source>
</evidence>
<dbReference type="InterPro" id="IPR036477">
    <property type="entry name" value="Formyl_transf_N_sf"/>
</dbReference>
<dbReference type="PIRSF" id="PIRSF036480">
    <property type="entry name" value="FormyFH4_hydr"/>
    <property type="match status" value="1"/>
</dbReference>
<dbReference type="GO" id="GO:0006730">
    <property type="term" value="P:one-carbon metabolic process"/>
    <property type="evidence" value="ECO:0007669"/>
    <property type="project" value="UniProtKB-KW"/>
</dbReference>
<dbReference type="Pfam" id="PF00551">
    <property type="entry name" value="Formyl_trans_N"/>
    <property type="match status" value="1"/>
</dbReference>
<evidence type="ECO:0000256" key="2">
    <source>
        <dbReference type="ARBA" id="ARBA00022801"/>
    </source>
</evidence>
<feature type="domain" description="ACT" evidence="5">
    <location>
        <begin position="18"/>
        <end position="99"/>
    </location>
</feature>
<dbReference type="PANTHER" id="PTHR42706:SF1">
    <property type="entry name" value="FORMYLTETRAHYDROFOLATE DEFORMYLASE 2, MITOCHONDRIAL"/>
    <property type="match status" value="1"/>
</dbReference>
<comment type="caution">
    <text evidence="6">The sequence shown here is derived from an EMBL/GenBank/DDBJ whole genome shotgun (WGS) entry which is preliminary data.</text>
</comment>
<comment type="function">
    <text evidence="3">Catalyzes the hydrolysis of 10-formyltetrahydrofolate (formyl-FH4) to formate and tetrahydrofolate (FH4).</text>
</comment>
<dbReference type="GO" id="GO:0006189">
    <property type="term" value="P:'de novo' IMP biosynthetic process"/>
    <property type="evidence" value="ECO:0007669"/>
    <property type="project" value="UniProtKB-UniRule"/>
</dbReference>
<comment type="pathway">
    <text evidence="3">Purine metabolism; IMP biosynthesis via de novo pathway; formate from 10-formyl-5,6,7,8-tetrahydrofolate: step 1/1.</text>
</comment>
<gene>
    <name evidence="6" type="primary">purU-1</name>
    <name evidence="3" type="synonym">purU</name>
    <name evidence="6" type="ORF">GCM10007276_15990</name>
</gene>
<reference evidence="6" key="2">
    <citation type="submission" date="2020-09" db="EMBL/GenBank/DDBJ databases">
        <authorList>
            <person name="Sun Q."/>
            <person name="Sedlacek I."/>
        </authorList>
    </citation>
    <scope>NUCLEOTIDE SEQUENCE</scope>
    <source>
        <strain evidence="6">CCM 7684</strain>
    </source>
</reference>
<dbReference type="SUPFAM" id="SSF55021">
    <property type="entry name" value="ACT-like"/>
    <property type="match status" value="1"/>
</dbReference>
<dbReference type="InterPro" id="IPR041729">
    <property type="entry name" value="Formyl-FH4-Hydrolase_C"/>
</dbReference>
<reference evidence="6" key="1">
    <citation type="journal article" date="2014" name="Int. J. Syst. Evol. Microbiol.">
        <title>Complete genome sequence of Corynebacterium casei LMG S-19264T (=DSM 44701T), isolated from a smear-ripened cheese.</title>
        <authorList>
            <consortium name="US DOE Joint Genome Institute (JGI-PGF)"/>
            <person name="Walter F."/>
            <person name="Albersmeier A."/>
            <person name="Kalinowski J."/>
            <person name="Ruckert C."/>
        </authorList>
    </citation>
    <scope>NUCLEOTIDE SEQUENCE</scope>
    <source>
        <strain evidence="6">CCM 7684</strain>
    </source>
</reference>
<keyword evidence="3" id="KW-0658">Purine biosynthesis</keyword>
<dbReference type="PRINTS" id="PR01575">
    <property type="entry name" value="FFH4HYDRLASE"/>
</dbReference>
<dbReference type="Gene3D" id="3.30.70.260">
    <property type="match status" value="1"/>
</dbReference>
<dbReference type="NCBIfam" id="TIGR00655">
    <property type="entry name" value="PurU"/>
    <property type="match status" value="1"/>
</dbReference>
<proteinExistence type="inferred from homology"/>
<dbReference type="InterPro" id="IPR045865">
    <property type="entry name" value="ACT-like_dom_sf"/>
</dbReference>
<dbReference type="CDD" id="cd08648">
    <property type="entry name" value="FMT_core_Formyl-FH4-Hydrolase_C"/>
    <property type="match status" value="1"/>
</dbReference>
<dbReference type="EC" id="3.5.1.10" evidence="3 4"/>
<dbReference type="InterPro" id="IPR004810">
    <property type="entry name" value="PurU"/>
</dbReference>
<keyword evidence="2 3" id="KW-0378">Hydrolase</keyword>
<name>A0A8J2VWJ4_9RHOB</name>
<dbReference type="PANTHER" id="PTHR42706">
    <property type="entry name" value="FORMYLTETRAHYDROFOLATE DEFORMYLASE"/>
    <property type="match status" value="1"/>
</dbReference>
<dbReference type="PROSITE" id="PS51671">
    <property type="entry name" value="ACT"/>
    <property type="match status" value="1"/>
</dbReference>
<dbReference type="GO" id="GO:0008864">
    <property type="term" value="F:formyltetrahydrofolate deformylase activity"/>
    <property type="evidence" value="ECO:0007669"/>
    <property type="project" value="UniProtKB-UniRule"/>
</dbReference>
<sequence>MSAGFLAKDFPALSRGIVLTLACPDAPGLIAETCGFIFRQGLNIIESAQFTDQTTGTFFMRIVAEPVAGESDAQALSTAFEPIAAEHRMRFTMADRSHRLRALIMVSKFDHCLNDLLYRTSIGALPIEIPAVVSNHRDSYQRVAAHDIPYHHIPISAATKERAEAKLAEIIEDERIDLIVLARYMQVLSPSLCRRFPGRVINIHHSFLPSFKGAKPYHQAFSRGVKLIGATAHYVTEDLDEGPIIEQEAVRVDQVTGPDELVARGRDVEALVLSRAVRWHAEHRILLNGTRTVVFK</sequence>